<evidence type="ECO:0008006" key="4">
    <source>
        <dbReference type="Google" id="ProtNLM"/>
    </source>
</evidence>
<dbReference type="EMBL" id="AP031322">
    <property type="protein sequence ID" value="BFH72688.1"/>
    <property type="molecule type" value="Genomic_DNA"/>
</dbReference>
<accession>A0AAT9GP56</accession>
<keyword evidence="2" id="KW-0067">ATP-binding</keyword>
<evidence type="ECO:0000313" key="3">
    <source>
        <dbReference type="EMBL" id="BFH72688.1"/>
    </source>
</evidence>
<evidence type="ECO:0000256" key="1">
    <source>
        <dbReference type="ARBA" id="ARBA00022741"/>
    </source>
</evidence>
<dbReference type="KEGG" id="sjv:SJAV_06320"/>
<dbReference type="AlphaFoldDB" id="A0AAT9GP56"/>
<proteinExistence type="predicted"/>
<organism evidence="3">
    <name type="scientific">Sulfurisphaera javensis</name>
    <dbReference type="NCBI Taxonomy" id="2049879"/>
    <lineage>
        <taxon>Archaea</taxon>
        <taxon>Thermoproteota</taxon>
        <taxon>Thermoprotei</taxon>
        <taxon>Sulfolobales</taxon>
        <taxon>Sulfolobaceae</taxon>
        <taxon>Sulfurisphaera</taxon>
    </lineage>
</organism>
<dbReference type="GO" id="GO:0005524">
    <property type="term" value="F:ATP binding"/>
    <property type="evidence" value="ECO:0007669"/>
    <property type="project" value="UniProtKB-KW"/>
</dbReference>
<name>A0AAT9GP56_9CREN</name>
<keyword evidence="1" id="KW-0547">Nucleotide-binding</keyword>
<gene>
    <name evidence="3" type="ORF">SJAV_06320</name>
</gene>
<dbReference type="InterPro" id="IPR029067">
    <property type="entry name" value="CDC48_domain_2-like_sf"/>
</dbReference>
<protein>
    <recommendedName>
        <fullName evidence="4">TRAM domain-containing protein</fullName>
    </recommendedName>
</protein>
<reference evidence="3" key="1">
    <citation type="submission" date="2024-03" db="EMBL/GenBank/DDBJ databases">
        <title>Complete genome sequence of Sulfurisphaera javensis strain KD-1.</title>
        <authorList>
            <person name="Sakai H."/>
            <person name="Nur N."/>
            <person name="Suwanto A."/>
            <person name="Kurosawa N."/>
        </authorList>
    </citation>
    <scope>NUCLEOTIDE SEQUENCE</scope>
    <source>
        <strain evidence="3">KD-1</strain>
    </source>
</reference>
<evidence type="ECO:0000256" key="2">
    <source>
        <dbReference type="ARBA" id="ARBA00022840"/>
    </source>
</evidence>
<sequence length="164" mass="18824">MSCSTLILFGFKTLNSNILLMKLKIVSPPSPYKGKRYAVLSKKNADYLGNYVRVVTKNKELILKVVVSNKIKDDEIGISRLFINNEEEAEVEPQKIEESREIIVETPLKIDGLDDYIKKILYQQPVYEGEKIYIPFIHGRFEIEIKKVDNQVGYIGKSTIIILT</sequence>
<dbReference type="SUPFAM" id="SSF54585">
    <property type="entry name" value="Cdc48 domain 2-like"/>
    <property type="match status" value="1"/>
</dbReference>